<evidence type="ECO:0000256" key="9">
    <source>
        <dbReference type="RuleBase" id="RU363032"/>
    </source>
</evidence>
<accession>A0A506UHU2</accession>
<evidence type="ECO:0000256" key="4">
    <source>
        <dbReference type="ARBA" id="ARBA00022475"/>
    </source>
</evidence>
<evidence type="ECO:0000256" key="3">
    <source>
        <dbReference type="ARBA" id="ARBA00022448"/>
    </source>
</evidence>
<dbReference type="RefSeq" id="WP_141165198.1">
    <property type="nucleotide sequence ID" value="NZ_VHLH01000001.1"/>
</dbReference>
<dbReference type="Gene3D" id="1.10.3720.10">
    <property type="entry name" value="MetI-like"/>
    <property type="match status" value="2"/>
</dbReference>
<dbReference type="OrthoDB" id="9808531at2"/>
<comment type="caution">
    <text evidence="11">The sequence shown here is derived from an EMBL/GenBank/DDBJ whole genome shotgun (WGS) entry which is preliminary data.</text>
</comment>
<reference evidence="11 12" key="1">
    <citation type="submission" date="2019-06" db="EMBL/GenBank/DDBJ databases">
        <authorList>
            <person name="Li M."/>
        </authorList>
    </citation>
    <scope>NUCLEOTIDE SEQUENCE [LARGE SCALE GENOMIC DNA]</scope>
    <source>
        <strain evidence="11 12">BGMRC6574</strain>
    </source>
</reference>
<dbReference type="PANTHER" id="PTHR30614:SF37">
    <property type="entry name" value="AMINO-ACID ABC TRANSPORTER PERMEASE PROTEIN YHDX-RELATED"/>
    <property type="match status" value="1"/>
</dbReference>
<dbReference type="NCBIfam" id="TIGR01726">
    <property type="entry name" value="HEQRo_perm_3TM"/>
    <property type="match status" value="1"/>
</dbReference>
<comment type="similarity">
    <text evidence="2">Belongs to the binding-protein-dependent transport system permease family. HisMQ subfamily.</text>
</comment>
<protein>
    <submittedName>
        <fullName evidence="11">Amino acid ABC transporter permease</fullName>
    </submittedName>
</protein>
<keyword evidence="8 9" id="KW-0472">Membrane</keyword>
<evidence type="ECO:0000256" key="8">
    <source>
        <dbReference type="ARBA" id="ARBA00023136"/>
    </source>
</evidence>
<dbReference type="AlphaFoldDB" id="A0A506UHU2"/>
<keyword evidence="12" id="KW-1185">Reference proteome</keyword>
<keyword evidence="5 9" id="KW-0812">Transmembrane</keyword>
<keyword evidence="4" id="KW-1003">Cell membrane</keyword>
<feature type="transmembrane region" description="Helical" evidence="9">
    <location>
        <begin position="56"/>
        <end position="76"/>
    </location>
</feature>
<dbReference type="InterPro" id="IPR000515">
    <property type="entry name" value="MetI-like"/>
</dbReference>
<proteinExistence type="inferred from homology"/>
<name>A0A506UHU2_9HYPH</name>
<dbReference type="EMBL" id="VHLH01000001">
    <property type="protein sequence ID" value="TPW32895.1"/>
    <property type="molecule type" value="Genomic_DNA"/>
</dbReference>
<organism evidence="11 12">
    <name type="scientific">Pararhizobium mangrovi</name>
    <dbReference type="NCBI Taxonomy" id="2590452"/>
    <lineage>
        <taxon>Bacteria</taxon>
        <taxon>Pseudomonadati</taxon>
        <taxon>Pseudomonadota</taxon>
        <taxon>Alphaproteobacteria</taxon>
        <taxon>Hyphomicrobiales</taxon>
        <taxon>Rhizobiaceae</taxon>
        <taxon>Rhizobium/Agrobacterium group</taxon>
        <taxon>Pararhizobium</taxon>
    </lineage>
</organism>
<feature type="domain" description="ABC transmembrane type-1" evidence="10">
    <location>
        <begin position="93"/>
        <end position="382"/>
    </location>
</feature>
<dbReference type="GO" id="GO:0022857">
    <property type="term" value="F:transmembrane transporter activity"/>
    <property type="evidence" value="ECO:0007669"/>
    <property type="project" value="InterPro"/>
</dbReference>
<feature type="transmembrane region" description="Helical" evidence="9">
    <location>
        <begin position="135"/>
        <end position="156"/>
    </location>
</feature>
<dbReference type="CDD" id="cd06261">
    <property type="entry name" value="TM_PBP2"/>
    <property type="match status" value="2"/>
</dbReference>
<evidence type="ECO:0000313" key="12">
    <source>
        <dbReference type="Proteomes" id="UP000320314"/>
    </source>
</evidence>
<dbReference type="GO" id="GO:0043190">
    <property type="term" value="C:ATP-binding cassette (ABC) transporter complex"/>
    <property type="evidence" value="ECO:0007669"/>
    <property type="project" value="InterPro"/>
</dbReference>
<dbReference type="InterPro" id="IPR035906">
    <property type="entry name" value="MetI-like_sf"/>
</dbReference>
<dbReference type="Pfam" id="PF00528">
    <property type="entry name" value="BPD_transp_1"/>
    <property type="match status" value="1"/>
</dbReference>
<feature type="transmembrane region" description="Helical" evidence="9">
    <location>
        <begin position="225"/>
        <end position="246"/>
    </location>
</feature>
<feature type="transmembrane region" description="Helical" evidence="9">
    <location>
        <begin position="367"/>
        <end position="389"/>
    </location>
</feature>
<gene>
    <name evidence="11" type="ORF">FJU11_01345</name>
</gene>
<sequence length="398" mass="43134">MALQDVSRNAGPPKVAFFNDPKIRGWAYQIVLLAIVVYIVVVGLENMFANLRAAHIASGFGFLEDTAGFSVSQALIPYTQGDSTYLDVYLVGLLNTLLVSIIGIVCATILGFIVGVCRLSRNFLVRGVASVYVEVFRNIPLLLHIFIWYFGVLRLLPSPRDSVSLGVFGLLNNRGMFVPRPVFGALSWIPILAFVVGIVASMVLLRRAKAHQMRTGERRPIGKWVAALVLGLPIVAFFIAGLPLSFDLPKLGTFRPTGGTTVLPELISLFLALASYTAAFIAEIVRAGILSVSTGQTEAAYSLGLRPRTTLRLVVIPQALRVIIPPLTSQYLNLTKNSSLAVAIAYPDLVSVFAGTALNQTGQAVEILMMTMLTYLAISLITSAGMNWYNAKMSLAER</sequence>
<dbReference type="PROSITE" id="PS50928">
    <property type="entry name" value="ABC_TM1"/>
    <property type="match status" value="1"/>
</dbReference>
<evidence type="ECO:0000256" key="2">
    <source>
        <dbReference type="ARBA" id="ARBA00010072"/>
    </source>
</evidence>
<dbReference type="PANTHER" id="PTHR30614">
    <property type="entry name" value="MEMBRANE COMPONENT OF AMINO ACID ABC TRANSPORTER"/>
    <property type="match status" value="1"/>
</dbReference>
<evidence type="ECO:0000256" key="7">
    <source>
        <dbReference type="ARBA" id="ARBA00022989"/>
    </source>
</evidence>
<dbReference type="SUPFAM" id="SSF161098">
    <property type="entry name" value="MetI-like"/>
    <property type="match status" value="2"/>
</dbReference>
<evidence type="ECO:0000313" key="11">
    <source>
        <dbReference type="EMBL" id="TPW32895.1"/>
    </source>
</evidence>
<evidence type="ECO:0000259" key="10">
    <source>
        <dbReference type="PROSITE" id="PS50928"/>
    </source>
</evidence>
<comment type="subcellular location">
    <subcellularLocation>
        <location evidence="1">Cell inner membrane</location>
        <topology evidence="1">Multi-pass membrane protein</topology>
    </subcellularLocation>
    <subcellularLocation>
        <location evidence="9">Cell membrane</location>
        <topology evidence="9">Multi-pass membrane protein</topology>
    </subcellularLocation>
</comment>
<evidence type="ECO:0000256" key="5">
    <source>
        <dbReference type="ARBA" id="ARBA00022692"/>
    </source>
</evidence>
<feature type="transmembrane region" description="Helical" evidence="9">
    <location>
        <begin position="182"/>
        <end position="205"/>
    </location>
</feature>
<evidence type="ECO:0000256" key="1">
    <source>
        <dbReference type="ARBA" id="ARBA00004429"/>
    </source>
</evidence>
<dbReference type="InterPro" id="IPR010065">
    <property type="entry name" value="AA_ABC_transptr_permease_3TM"/>
</dbReference>
<evidence type="ECO:0000256" key="6">
    <source>
        <dbReference type="ARBA" id="ARBA00022970"/>
    </source>
</evidence>
<feature type="transmembrane region" description="Helical" evidence="9">
    <location>
        <begin position="266"/>
        <end position="289"/>
    </location>
</feature>
<keyword evidence="3 9" id="KW-0813">Transport</keyword>
<dbReference type="InterPro" id="IPR043429">
    <property type="entry name" value="ArtM/GltK/GlnP/TcyL/YhdX-like"/>
</dbReference>
<feature type="transmembrane region" description="Helical" evidence="9">
    <location>
        <begin position="340"/>
        <end position="358"/>
    </location>
</feature>
<dbReference type="GO" id="GO:0006865">
    <property type="term" value="P:amino acid transport"/>
    <property type="evidence" value="ECO:0007669"/>
    <property type="project" value="UniProtKB-KW"/>
</dbReference>
<feature type="transmembrane region" description="Helical" evidence="9">
    <location>
        <begin position="88"/>
        <end position="114"/>
    </location>
</feature>
<keyword evidence="7 9" id="KW-1133">Transmembrane helix</keyword>
<keyword evidence="6" id="KW-0029">Amino-acid transport</keyword>
<feature type="transmembrane region" description="Helical" evidence="9">
    <location>
        <begin position="26"/>
        <end position="44"/>
    </location>
</feature>
<dbReference type="Proteomes" id="UP000320314">
    <property type="component" value="Unassembled WGS sequence"/>
</dbReference>